<feature type="coiled-coil region" evidence="1">
    <location>
        <begin position="215"/>
        <end position="242"/>
    </location>
</feature>
<proteinExistence type="predicted"/>
<dbReference type="PANTHER" id="PTHR30399">
    <property type="entry name" value="UNCHARACTERIZED PROTEIN YGJP"/>
    <property type="match status" value="1"/>
</dbReference>
<dbReference type="Gene3D" id="3.30.2010.10">
    <property type="entry name" value="Metalloproteases ('zincins'), catalytic domain"/>
    <property type="match status" value="1"/>
</dbReference>
<dbReference type="HOGENOM" id="CLU_065947_0_1_10"/>
<dbReference type="eggNOG" id="COG1451">
    <property type="taxonomic scope" value="Bacteria"/>
</dbReference>
<dbReference type="InterPro" id="IPR053136">
    <property type="entry name" value="UTP_pyrophosphatase-like"/>
</dbReference>
<dbReference type="CDD" id="cd07344">
    <property type="entry name" value="M48_yhfN_like"/>
    <property type="match status" value="1"/>
</dbReference>
<evidence type="ECO:0000259" key="2">
    <source>
        <dbReference type="Pfam" id="PF01863"/>
    </source>
</evidence>
<evidence type="ECO:0000313" key="3">
    <source>
        <dbReference type="EMBL" id="EGJ70521.1"/>
    </source>
</evidence>
<name>F3ZQE3_9BACE</name>
<dbReference type="OrthoDB" id="9811177at2"/>
<dbReference type="AlphaFoldDB" id="F3ZQE3"/>
<protein>
    <recommendedName>
        <fullName evidence="2">YgjP-like metallopeptidase domain-containing protein</fullName>
    </recommendedName>
</protein>
<dbReference type="EMBL" id="CM001167">
    <property type="protein sequence ID" value="EGJ70521.1"/>
    <property type="molecule type" value="Genomic_DNA"/>
</dbReference>
<dbReference type="Pfam" id="PF01863">
    <property type="entry name" value="YgjP-like"/>
    <property type="match status" value="1"/>
</dbReference>
<evidence type="ECO:0000256" key="1">
    <source>
        <dbReference type="SAM" id="Coils"/>
    </source>
</evidence>
<dbReference type="STRING" id="679937.Bcop_0302"/>
<feature type="domain" description="YgjP-like metallopeptidase" evidence="2">
    <location>
        <begin position="26"/>
        <end position="231"/>
    </location>
</feature>
<accession>F3ZQE3</accession>
<dbReference type="Proteomes" id="UP000018439">
    <property type="component" value="Chromosome"/>
</dbReference>
<dbReference type="PANTHER" id="PTHR30399:SF1">
    <property type="entry name" value="UTP PYROPHOSPHATASE"/>
    <property type="match status" value="1"/>
</dbReference>
<keyword evidence="1" id="KW-0175">Coiled coil</keyword>
<keyword evidence="4" id="KW-1185">Reference proteome</keyword>
<reference evidence="3 4" key="1">
    <citation type="journal article" date="2011" name="Stand. Genomic Sci.">
        <title>Non-contiguous finished genome sequence of Bacteroides coprosuis type strain (PC139).</title>
        <authorList>
            <person name="Land M."/>
            <person name="Held B."/>
            <person name="Gronow S."/>
            <person name="Abt B."/>
            <person name="Lucas S."/>
            <person name="Del Rio T.G."/>
            <person name="Nolan M."/>
            <person name="Tice H."/>
            <person name="Cheng J.F."/>
            <person name="Pitluck S."/>
            <person name="Liolios K."/>
            <person name="Pagani I."/>
            <person name="Ivanova N."/>
            <person name="Mavromatis K."/>
            <person name="Mikhailova N."/>
            <person name="Pati A."/>
            <person name="Tapia R."/>
            <person name="Han C."/>
            <person name="Goodwin L."/>
            <person name="Chen A."/>
            <person name="Palaniappan K."/>
            <person name="Hauser L."/>
            <person name="Brambilla E.M."/>
            <person name="Rohde M."/>
            <person name="Goker M."/>
            <person name="Detter J.C."/>
            <person name="Woyke T."/>
            <person name="Bristow J."/>
            <person name="Eisen J.A."/>
            <person name="Markowitz V."/>
            <person name="Hugenholtz P."/>
            <person name="Kyrpides N.C."/>
            <person name="Klenk H.P."/>
            <person name="Lapidus A."/>
        </authorList>
    </citation>
    <scope>NUCLEOTIDE SEQUENCE</scope>
    <source>
        <strain evidence="3 4">DSM 18011</strain>
    </source>
</reference>
<organism evidence="3 4">
    <name type="scientific">Bacteroides coprosuis DSM 18011</name>
    <dbReference type="NCBI Taxonomy" id="679937"/>
    <lineage>
        <taxon>Bacteria</taxon>
        <taxon>Pseudomonadati</taxon>
        <taxon>Bacteroidota</taxon>
        <taxon>Bacteroidia</taxon>
        <taxon>Bacteroidales</taxon>
        <taxon>Bacteroidaceae</taxon>
        <taxon>Bacteroides</taxon>
    </lineage>
</organism>
<dbReference type="InterPro" id="IPR002725">
    <property type="entry name" value="YgjP-like_metallopeptidase"/>
</dbReference>
<sequence>MIKKEDNILRYEGLGDIIIKPNARAKRFVFRVKDNRLQMTTPKYSSKKEMYQAVSSMYDKLKKLLSNNTNPLIDLNFSIDTEFFKLKIEEGNRERFLARSELGELSIIAPKSVDFNDVQLQEWLKRVIIEALRRNAKIILAPKLYMLSQKHNIPYNQLKINTSEGRWGSCSGRKNINLSVYLVLLPKHLIDYVLLHELCHTYEMNHGPNFWALLNNLTEGRAEELNEELKNYHTSIFNYSKE</sequence>
<gene>
    <name evidence="3" type="ORF">Bcop_0302</name>
</gene>
<evidence type="ECO:0000313" key="4">
    <source>
        <dbReference type="Proteomes" id="UP000018439"/>
    </source>
</evidence>